<name>A0ABV5BMI4_9LEPT</name>
<keyword evidence="3" id="KW-1185">Reference proteome</keyword>
<keyword evidence="1" id="KW-0812">Transmembrane</keyword>
<dbReference type="EMBL" id="JBHILJ010000003">
    <property type="protein sequence ID" value="MFB5736425.1"/>
    <property type="molecule type" value="Genomic_DNA"/>
</dbReference>
<evidence type="ECO:0008006" key="4">
    <source>
        <dbReference type="Google" id="ProtNLM"/>
    </source>
</evidence>
<keyword evidence="1" id="KW-1133">Transmembrane helix</keyword>
<evidence type="ECO:0000313" key="2">
    <source>
        <dbReference type="EMBL" id="MFB5736425.1"/>
    </source>
</evidence>
<comment type="caution">
    <text evidence="2">The sequence shown here is derived from an EMBL/GenBank/DDBJ whole genome shotgun (WGS) entry which is preliminary data.</text>
</comment>
<evidence type="ECO:0000256" key="1">
    <source>
        <dbReference type="SAM" id="Phobius"/>
    </source>
</evidence>
<dbReference type="RefSeq" id="WP_375516933.1">
    <property type="nucleotide sequence ID" value="NZ_JBHILI010000004.1"/>
</dbReference>
<evidence type="ECO:0000313" key="3">
    <source>
        <dbReference type="Proteomes" id="UP001580391"/>
    </source>
</evidence>
<gene>
    <name evidence="2" type="ORF">ACE5IX_07905</name>
</gene>
<sequence length="63" mass="6900">MHPILFTGLGLSALGWIFSASEWIGILGFLLSAGLFGIYRLRKKANPSCSADCACREKEPKEQ</sequence>
<dbReference type="Proteomes" id="UP001580391">
    <property type="component" value="Unassembled WGS sequence"/>
</dbReference>
<protein>
    <recommendedName>
        <fullName evidence="4">LPXTG cell wall anchor domain-containing protein</fullName>
    </recommendedName>
</protein>
<feature type="transmembrane region" description="Helical" evidence="1">
    <location>
        <begin position="20"/>
        <end position="39"/>
    </location>
</feature>
<accession>A0ABV5BMI4</accession>
<keyword evidence="1" id="KW-0472">Membrane</keyword>
<organism evidence="2 3">
    <name type="scientific">Leptospira wolffii</name>
    <dbReference type="NCBI Taxonomy" id="409998"/>
    <lineage>
        <taxon>Bacteria</taxon>
        <taxon>Pseudomonadati</taxon>
        <taxon>Spirochaetota</taxon>
        <taxon>Spirochaetia</taxon>
        <taxon>Leptospirales</taxon>
        <taxon>Leptospiraceae</taxon>
        <taxon>Leptospira</taxon>
    </lineage>
</organism>
<proteinExistence type="predicted"/>
<reference evidence="2 3" key="1">
    <citation type="submission" date="2024-09" db="EMBL/GenBank/DDBJ databases">
        <title>Taxonomic and Genotyping Characterization of Leptospira Strains isolated from Multiple Sources in Colombia highlights the importance of intermediate species.</title>
        <authorList>
            <person name="Torres Higuera L."/>
            <person name="Rojas Tapias D."/>
            <person name="Jimenez Velasquez S."/>
            <person name="Renjifo Ibanez C."/>
        </authorList>
    </citation>
    <scope>NUCLEOTIDE SEQUENCE [LARGE SCALE GENOMIC DNA]</scope>
    <source>
        <strain evidence="2 3">Lep080</strain>
    </source>
</reference>